<keyword evidence="6 10" id="KW-0802">TPR repeat</keyword>
<dbReference type="PROSITE" id="PS50005">
    <property type="entry name" value="TPR"/>
    <property type="match status" value="1"/>
</dbReference>
<evidence type="ECO:0000256" key="2">
    <source>
        <dbReference type="ARBA" id="ARBA00009622"/>
    </source>
</evidence>
<organism evidence="11 12">
    <name type="scientific">Athelia psychrophila</name>
    <dbReference type="NCBI Taxonomy" id="1759441"/>
    <lineage>
        <taxon>Eukaryota</taxon>
        <taxon>Fungi</taxon>
        <taxon>Dikarya</taxon>
        <taxon>Basidiomycota</taxon>
        <taxon>Agaricomycotina</taxon>
        <taxon>Agaricomycetes</taxon>
        <taxon>Agaricomycetidae</taxon>
        <taxon>Atheliales</taxon>
        <taxon>Atheliaceae</taxon>
        <taxon>Athelia</taxon>
    </lineage>
</organism>
<gene>
    <name evidence="11" type="ORF">FIBSPDRAFT_1040764</name>
</gene>
<dbReference type="GO" id="GO:0005874">
    <property type="term" value="C:microtubule"/>
    <property type="evidence" value="ECO:0007669"/>
    <property type="project" value="UniProtKB-KW"/>
</dbReference>
<accession>A0A166PVW6</accession>
<evidence type="ECO:0000256" key="7">
    <source>
        <dbReference type="ARBA" id="ARBA00023054"/>
    </source>
</evidence>
<reference evidence="11 12" key="1">
    <citation type="journal article" date="2016" name="Mol. Biol. Evol.">
        <title>Comparative Genomics of Early-Diverging Mushroom-Forming Fungi Provides Insights into the Origins of Lignocellulose Decay Capabilities.</title>
        <authorList>
            <person name="Nagy L.G."/>
            <person name="Riley R."/>
            <person name="Tritt A."/>
            <person name="Adam C."/>
            <person name="Daum C."/>
            <person name="Floudas D."/>
            <person name="Sun H."/>
            <person name="Yadav J.S."/>
            <person name="Pangilinan J."/>
            <person name="Larsson K.H."/>
            <person name="Matsuura K."/>
            <person name="Barry K."/>
            <person name="Labutti K."/>
            <person name="Kuo R."/>
            <person name="Ohm R.A."/>
            <person name="Bhattacharya S.S."/>
            <person name="Shirouzu T."/>
            <person name="Yoshinaga Y."/>
            <person name="Martin F.M."/>
            <person name="Grigoriev I.V."/>
            <person name="Hibbett D.S."/>
        </authorList>
    </citation>
    <scope>NUCLEOTIDE SEQUENCE [LARGE SCALE GENOMIC DNA]</scope>
    <source>
        <strain evidence="11 12">CBS 109695</strain>
    </source>
</reference>
<keyword evidence="3" id="KW-0963">Cytoplasm</keyword>
<dbReference type="GO" id="GO:0007018">
    <property type="term" value="P:microtubule-based movement"/>
    <property type="evidence" value="ECO:0007669"/>
    <property type="project" value="TreeGrafter"/>
</dbReference>
<protein>
    <submittedName>
        <fullName evidence="11">TPR-like protein</fullName>
    </submittedName>
</protein>
<dbReference type="PANTHER" id="PTHR45783">
    <property type="entry name" value="KINESIN LIGHT CHAIN"/>
    <property type="match status" value="1"/>
</dbReference>
<evidence type="ECO:0000256" key="4">
    <source>
        <dbReference type="ARBA" id="ARBA00022701"/>
    </source>
</evidence>
<evidence type="ECO:0000256" key="1">
    <source>
        <dbReference type="ARBA" id="ARBA00004245"/>
    </source>
</evidence>
<feature type="repeat" description="TPR" evidence="10">
    <location>
        <begin position="154"/>
        <end position="187"/>
    </location>
</feature>
<evidence type="ECO:0000313" key="12">
    <source>
        <dbReference type="Proteomes" id="UP000076532"/>
    </source>
</evidence>
<evidence type="ECO:0000256" key="8">
    <source>
        <dbReference type="ARBA" id="ARBA00023175"/>
    </source>
</evidence>
<dbReference type="InterPro" id="IPR029058">
    <property type="entry name" value="AB_hydrolase_fold"/>
</dbReference>
<proteinExistence type="inferred from homology"/>
<dbReference type="Gene3D" id="1.25.40.10">
    <property type="entry name" value="Tetratricopeptide repeat domain"/>
    <property type="match status" value="2"/>
</dbReference>
<dbReference type="InterPro" id="IPR011990">
    <property type="entry name" value="TPR-like_helical_dom_sf"/>
</dbReference>
<comment type="subcellular location">
    <subcellularLocation>
        <location evidence="1">Cytoplasm</location>
        <location evidence="1">Cytoskeleton</location>
    </subcellularLocation>
</comment>
<evidence type="ECO:0000256" key="6">
    <source>
        <dbReference type="ARBA" id="ARBA00022803"/>
    </source>
</evidence>
<keyword evidence="9" id="KW-0206">Cytoskeleton</keyword>
<comment type="similarity">
    <text evidence="2">Belongs to the kinesin light chain family.</text>
</comment>
<keyword evidence="5" id="KW-0677">Repeat</keyword>
<dbReference type="Pfam" id="PF13181">
    <property type="entry name" value="TPR_8"/>
    <property type="match status" value="1"/>
</dbReference>
<sequence>MLSLAQVYASLGRYQEAEPQFLKVLAAAEKQLGPYHLNTLATVNHLALLHDTQGRFDEAESLYARALEGQEKQLGTRHPVTLQGKFGKAESFYMRALAGKEKQLGADHSETLATVNNLGLLYTGQGNYSGAEQFCARALAGYEKQLGNDHPKTLATVNNLGLLYTSLGKYEKAECFYVRALAGKEKQLGADHPSTLMTVHKLAYLRHQQGKHQEAKTLYRRALEESLAHSCLAPNSNSTSFACLVALDANALGAANYLTITRVFYGTTAFAPVIDGRFIVERPTVTLGRGRINGDVAGSDKHIRASKPHHEHCLYLCVHASLPAAEDQAVAIIGECIHGEDVYYYFSSAGQPFNNTAFITAFAQSFLDVVRFLDPNAKFESHAALEDVGCCRLAHGDAVQQDGRGESCDQADFD</sequence>
<dbReference type="Proteomes" id="UP000076532">
    <property type="component" value="Unassembled WGS sequence"/>
</dbReference>
<dbReference type="InterPro" id="IPR019734">
    <property type="entry name" value="TPR_rpt"/>
</dbReference>
<dbReference type="SUPFAM" id="SSF53474">
    <property type="entry name" value="alpha/beta-Hydrolases"/>
    <property type="match status" value="1"/>
</dbReference>
<evidence type="ECO:0000256" key="10">
    <source>
        <dbReference type="PROSITE-ProRule" id="PRU00339"/>
    </source>
</evidence>
<dbReference type="SMART" id="SM00028">
    <property type="entry name" value="TPR"/>
    <property type="match status" value="5"/>
</dbReference>
<dbReference type="PANTHER" id="PTHR45783:SF3">
    <property type="entry name" value="KINESIN LIGHT CHAIN"/>
    <property type="match status" value="1"/>
</dbReference>
<dbReference type="AlphaFoldDB" id="A0A166PVW6"/>
<evidence type="ECO:0000256" key="9">
    <source>
        <dbReference type="ARBA" id="ARBA00023212"/>
    </source>
</evidence>
<dbReference type="STRING" id="436010.A0A166PVW6"/>
<keyword evidence="4" id="KW-0493">Microtubule</keyword>
<keyword evidence="12" id="KW-1185">Reference proteome</keyword>
<evidence type="ECO:0000256" key="3">
    <source>
        <dbReference type="ARBA" id="ARBA00022490"/>
    </source>
</evidence>
<name>A0A166PVW6_9AGAM</name>
<dbReference type="SUPFAM" id="SSF48452">
    <property type="entry name" value="TPR-like"/>
    <property type="match status" value="2"/>
</dbReference>
<dbReference type="OrthoDB" id="408631at2759"/>
<evidence type="ECO:0000256" key="5">
    <source>
        <dbReference type="ARBA" id="ARBA00022737"/>
    </source>
</evidence>
<dbReference type="GO" id="GO:0005871">
    <property type="term" value="C:kinesin complex"/>
    <property type="evidence" value="ECO:0007669"/>
    <property type="project" value="InterPro"/>
</dbReference>
<dbReference type="EMBL" id="KV417514">
    <property type="protein sequence ID" value="KZP26504.1"/>
    <property type="molecule type" value="Genomic_DNA"/>
</dbReference>
<keyword evidence="8" id="KW-0505">Motor protein</keyword>
<keyword evidence="7" id="KW-0175">Coiled coil</keyword>
<dbReference type="GO" id="GO:0019894">
    <property type="term" value="F:kinesin binding"/>
    <property type="evidence" value="ECO:0007669"/>
    <property type="project" value="TreeGrafter"/>
</dbReference>
<evidence type="ECO:0000313" key="11">
    <source>
        <dbReference type="EMBL" id="KZP26504.1"/>
    </source>
</evidence>
<dbReference type="Pfam" id="PF13424">
    <property type="entry name" value="TPR_12"/>
    <property type="match status" value="2"/>
</dbReference>
<dbReference type="GO" id="GO:0005737">
    <property type="term" value="C:cytoplasm"/>
    <property type="evidence" value="ECO:0007669"/>
    <property type="project" value="TreeGrafter"/>
</dbReference>
<dbReference type="InterPro" id="IPR002151">
    <property type="entry name" value="Kinesin_light"/>
</dbReference>